<accession>A0ABQ0I286</accession>
<gene>
    <name evidence="1" type="ORF">GAGA_0565</name>
</gene>
<organism evidence="1 2">
    <name type="scientific">Paraglaciecola agarilytica NO2</name>
    <dbReference type="NCBI Taxonomy" id="1125747"/>
    <lineage>
        <taxon>Bacteria</taxon>
        <taxon>Pseudomonadati</taxon>
        <taxon>Pseudomonadota</taxon>
        <taxon>Gammaproteobacteria</taxon>
        <taxon>Alteromonadales</taxon>
        <taxon>Alteromonadaceae</taxon>
        <taxon>Paraglaciecola</taxon>
    </lineage>
</organism>
<name>A0ABQ0I286_9ALTE</name>
<reference evidence="1 2" key="1">
    <citation type="journal article" date="2014" name="Environ. Microbiol.">
        <title>Comparative genomics of the marine bacterial genus Glaciecola reveals the high degree of genomic diversity and genomic characteristic for cold adaptation.</title>
        <authorList>
            <person name="Qin Q.L."/>
            <person name="Xie B.B."/>
            <person name="Yu Y."/>
            <person name="Shu Y.L."/>
            <person name="Rong J.C."/>
            <person name="Zhang Y.J."/>
            <person name="Zhao D.L."/>
            <person name="Chen X.L."/>
            <person name="Zhang X.Y."/>
            <person name="Chen B."/>
            <person name="Zhou B.C."/>
            <person name="Zhang Y.Z."/>
        </authorList>
    </citation>
    <scope>NUCLEOTIDE SEQUENCE [LARGE SCALE GENOMIC DNA]</scope>
    <source>
        <strain evidence="1 2">NO2</strain>
    </source>
</reference>
<dbReference type="Proteomes" id="UP000008372">
    <property type="component" value="Unassembled WGS sequence"/>
</dbReference>
<evidence type="ECO:0000313" key="2">
    <source>
        <dbReference type="Proteomes" id="UP000008372"/>
    </source>
</evidence>
<evidence type="ECO:0000313" key="1">
    <source>
        <dbReference type="EMBL" id="GAC03430.1"/>
    </source>
</evidence>
<protein>
    <submittedName>
        <fullName evidence="1">Uncharacterized protein</fullName>
    </submittedName>
</protein>
<keyword evidence="2" id="KW-1185">Reference proteome</keyword>
<proteinExistence type="predicted"/>
<comment type="caution">
    <text evidence="1">The sequence shown here is derived from an EMBL/GenBank/DDBJ whole genome shotgun (WGS) entry which is preliminary data.</text>
</comment>
<dbReference type="EMBL" id="BAEK01000011">
    <property type="protein sequence ID" value="GAC03430.1"/>
    <property type="molecule type" value="Genomic_DNA"/>
</dbReference>
<sequence>MTENVSLPAPSNIKEKYVISRILMKLISYQVRMKKHSDI</sequence>